<comment type="caution">
    <text evidence="5">The sequence shown here is derived from an EMBL/GenBank/DDBJ whole genome shotgun (WGS) entry which is preliminary data.</text>
</comment>
<dbReference type="Proteomes" id="UP000317747">
    <property type="component" value="Unassembled WGS sequence"/>
</dbReference>
<dbReference type="Pfam" id="PF13419">
    <property type="entry name" value="HAD_2"/>
    <property type="match status" value="1"/>
</dbReference>
<evidence type="ECO:0000313" key="5">
    <source>
        <dbReference type="EMBL" id="TPV37001.1"/>
    </source>
</evidence>
<dbReference type="SFLD" id="SFLDS00003">
    <property type="entry name" value="Haloacid_Dehalogenase"/>
    <property type="match status" value="1"/>
</dbReference>
<reference evidence="5 6" key="1">
    <citation type="submission" date="2019-06" db="EMBL/GenBank/DDBJ databases">
        <title>Taxogenomics and systematics of the genus Pantoea.</title>
        <authorList>
            <person name="Tambong J.T."/>
        </authorList>
    </citation>
    <scope>NUCLEOTIDE SEQUENCE [LARGE SCALE GENOMIC DNA]</scope>
    <source>
        <strain evidence="5 6">LMG 24200</strain>
    </source>
</reference>
<dbReference type="NCBIfam" id="NF007854">
    <property type="entry name" value="PRK10563.1"/>
    <property type="match status" value="1"/>
</dbReference>
<gene>
    <name evidence="5" type="primary">yieH</name>
    <name evidence="5" type="ORF">FJW01_20155</name>
</gene>
<dbReference type="Gene3D" id="3.40.50.1000">
    <property type="entry name" value="HAD superfamily/HAD-like"/>
    <property type="match status" value="1"/>
</dbReference>
<dbReference type="InterPro" id="IPR023198">
    <property type="entry name" value="PGP-like_dom2"/>
</dbReference>
<dbReference type="PANTHER" id="PTHR46193">
    <property type="entry name" value="6-PHOSPHOGLUCONATE PHOSPHATASE"/>
    <property type="match status" value="1"/>
</dbReference>
<dbReference type="InterPro" id="IPR023214">
    <property type="entry name" value="HAD_sf"/>
</dbReference>
<dbReference type="GO" id="GO:0046872">
    <property type="term" value="F:metal ion binding"/>
    <property type="evidence" value="ECO:0007669"/>
    <property type="project" value="UniProtKB-KW"/>
</dbReference>
<dbReference type="InterPro" id="IPR036412">
    <property type="entry name" value="HAD-like_sf"/>
</dbReference>
<comment type="similarity">
    <text evidence="2">Belongs to the HAD-like hydrolase superfamily. CbbY/CbbZ/Gph/YieH family.</text>
</comment>
<dbReference type="AlphaFoldDB" id="A0A506PTM5"/>
<dbReference type="OrthoDB" id="9800058at2"/>
<evidence type="ECO:0000256" key="1">
    <source>
        <dbReference type="ARBA" id="ARBA00001946"/>
    </source>
</evidence>
<comment type="cofactor">
    <cofactor evidence="1">
        <name>Mg(2+)</name>
        <dbReference type="ChEBI" id="CHEBI:18420"/>
    </cofactor>
</comment>
<dbReference type="EC" id="3.1.3.-" evidence="5"/>
<keyword evidence="5" id="KW-0378">Hydrolase</keyword>
<dbReference type="InterPro" id="IPR051600">
    <property type="entry name" value="Beta-PGM-like"/>
</dbReference>
<dbReference type="PANTHER" id="PTHR46193:SF10">
    <property type="entry name" value="6-PHOSPHOGLUCONATE PHOSPHATASE"/>
    <property type="match status" value="1"/>
</dbReference>
<evidence type="ECO:0000256" key="2">
    <source>
        <dbReference type="ARBA" id="ARBA00006171"/>
    </source>
</evidence>
<organism evidence="5 6">
    <name type="scientific">Pantoea deleyi</name>
    <dbReference type="NCBI Taxonomy" id="470932"/>
    <lineage>
        <taxon>Bacteria</taxon>
        <taxon>Pseudomonadati</taxon>
        <taxon>Pseudomonadota</taxon>
        <taxon>Gammaproteobacteria</taxon>
        <taxon>Enterobacterales</taxon>
        <taxon>Erwiniaceae</taxon>
        <taxon>Pantoea</taxon>
    </lineage>
</organism>
<dbReference type="CDD" id="cd07526">
    <property type="entry name" value="HAD_BPGM_like"/>
    <property type="match status" value="1"/>
</dbReference>
<dbReference type="GO" id="GO:0016787">
    <property type="term" value="F:hydrolase activity"/>
    <property type="evidence" value="ECO:0007669"/>
    <property type="project" value="UniProtKB-KW"/>
</dbReference>
<protein>
    <submittedName>
        <fullName evidence="5">6-phosphogluconate phosphatase</fullName>
        <ecNumber evidence="5">3.1.3.-</ecNumber>
    </submittedName>
</protein>
<evidence type="ECO:0000313" key="6">
    <source>
        <dbReference type="Proteomes" id="UP000317747"/>
    </source>
</evidence>
<proteinExistence type="inferred from homology"/>
<evidence type="ECO:0000256" key="4">
    <source>
        <dbReference type="ARBA" id="ARBA00022842"/>
    </source>
</evidence>
<evidence type="ECO:0000256" key="3">
    <source>
        <dbReference type="ARBA" id="ARBA00022723"/>
    </source>
</evidence>
<keyword evidence="3" id="KW-0479">Metal-binding</keyword>
<keyword evidence="6" id="KW-1185">Reference proteome</keyword>
<dbReference type="SFLD" id="SFLDG01129">
    <property type="entry name" value="C1.5:_HAD__Beta-PGM__Phosphata"/>
    <property type="match status" value="1"/>
</dbReference>
<dbReference type="InterPro" id="IPR006439">
    <property type="entry name" value="HAD-SF_hydro_IA"/>
</dbReference>
<dbReference type="NCBIfam" id="TIGR01509">
    <property type="entry name" value="HAD-SF-IA-v3"/>
    <property type="match status" value="1"/>
</dbReference>
<dbReference type="InterPro" id="IPR041492">
    <property type="entry name" value="HAD_2"/>
</dbReference>
<name>A0A506PTM5_9GAMM</name>
<dbReference type="Gene3D" id="1.10.150.240">
    <property type="entry name" value="Putative phosphatase, domain 2"/>
    <property type="match status" value="1"/>
</dbReference>
<keyword evidence="4" id="KW-0460">Magnesium</keyword>
<sequence length="225" mass="25221">MSVECVFFDCDGTLVDSELLCTQAYVNTFARYGLALSLQQMFEKYKGVKLYDIIRDVGDAHQITLPMEEVETAYRAEVARLFDQHLQPIAGAKALVEQITVPMCVVSNGTVKKMQHSLGLTGMLSLFEDRLYSGYDILHWKPDPELMYHAAEQMQVPIERCILVDDSEAGARAGIAAGIPVYYYCADPHNPDLDHPLVTRFDDMAQLPALWRARGWDLVSRGAVS</sequence>
<dbReference type="SUPFAM" id="SSF56784">
    <property type="entry name" value="HAD-like"/>
    <property type="match status" value="1"/>
</dbReference>
<dbReference type="EMBL" id="VHJA01000081">
    <property type="protein sequence ID" value="TPV37001.1"/>
    <property type="molecule type" value="Genomic_DNA"/>
</dbReference>
<accession>A0A506PTM5</accession>
<dbReference type="RefSeq" id="WP_111141591.1">
    <property type="nucleotide sequence ID" value="NZ_CP071405.1"/>
</dbReference>